<dbReference type="SUPFAM" id="SSF55550">
    <property type="entry name" value="SH2 domain"/>
    <property type="match status" value="1"/>
</dbReference>
<dbReference type="OMA" id="DHEWKEQ"/>
<evidence type="ECO:0000256" key="3">
    <source>
        <dbReference type="SAM" id="Coils"/>
    </source>
</evidence>
<dbReference type="PROSITE" id="PS50001">
    <property type="entry name" value="SH2"/>
    <property type="match status" value="1"/>
</dbReference>
<dbReference type="InterPro" id="IPR036860">
    <property type="entry name" value="SH2_dom_sf"/>
</dbReference>
<dbReference type="InterPro" id="IPR000980">
    <property type="entry name" value="SH2"/>
</dbReference>
<feature type="region of interest" description="Disordered" evidence="4">
    <location>
        <begin position="182"/>
        <end position="218"/>
    </location>
</feature>
<dbReference type="PANTHER" id="PTHR14388">
    <property type="entry name" value="T CELL-SPECIFIC ADAPTER PROTEIN TSAD"/>
    <property type="match status" value="1"/>
</dbReference>
<dbReference type="PANTHER" id="PTHR14388:SF7">
    <property type="entry name" value="SH2 DOMAIN-CONTAINING PROTEIN 4B"/>
    <property type="match status" value="1"/>
</dbReference>
<name>A0A4W3GSI3_CALMI</name>
<dbReference type="FunFam" id="3.30.505.10:FF:000034">
    <property type="entry name" value="SH2 domain-containing protein 4A"/>
    <property type="match status" value="1"/>
</dbReference>
<proteinExistence type="predicted"/>
<dbReference type="Gene3D" id="3.30.505.10">
    <property type="entry name" value="SH2 domain"/>
    <property type="match status" value="1"/>
</dbReference>
<evidence type="ECO:0000259" key="5">
    <source>
        <dbReference type="PROSITE" id="PS50001"/>
    </source>
</evidence>
<evidence type="ECO:0000256" key="1">
    <source>
        <dbReference type="ARBA" id="ARBA00022999"/>
    </source>
</evidence>
<dbReference type="PRINTS" id="PR00401">
    <property type="entry name" value="SH2DOMAIN"/>
</dbReference>
<feature type="compositionally biased region" description="Polar residues" evidence="4">
    <location>
        <begin position="246"/>
        <end position="255"/>
    </location>
</feature>
<dbReference type="GO" id="GO:0005737">
    <property type="term" value="C:cytoplasm"/>
    <property type="evidence" value="ECO:0007669"/>
    <property type="project" value="TreeGrafter"/>
</dbReference>
<reference evidence="6" key="5">
    <citation type="submission" date="2025-09" db="UniProtKB">
        <authorList>
            <consortium name="Ensembl"/>
        </authorList>
    </citation>
    <scope>IDENTIFICATION</scope>
</reference>
<dbReference type="Ensembl" id="ENSCMIT00000006762.1">
    <property type="protein sequence ID" value="ENSCMIP00000006551.1"/>
    <property type="gene ID" value="ENSCMIG00000003705.1"/>
</dbReference>
<keyword evidence="7" id="KW-1185">Reference proteome</keyword>
<feature type="coiled-coil region" evidence="3">
    <location>
        <begin position="135"/>
        <end position="172"/>
    </location>
</feature>
<dbReference type="AlphaFoldDB" id="A0A4W3GSI3"/>
<evidence type="ECO:0000256" key="2">
    <source>
        <dbReference type="PROSITE-ProRule" id="PRU00191"/>
    </source>
</evidence>
<reference evidence="6" key="4">
    <citation type="submission" date="2025-08" db="UniProtKB">
        <authorList>
            <consortium name="Ensembl"/>
        </authorList>
    </citation>
    <scope>IDENTIFICATION</scope>
</reference>
<keyword evidence="3" id="KW-0175">Coiled coil</keyword>
<feature type="region of interest" description="Disordered" evidence="4">
    <location>
        <begin position="246"/>
        <end position="275"/>
    </location>
</feature>
<reference evidence="7" key="1">
    <citation type="journal article" date="2006" name="Science">
        <title>Ancient noncoding elements conserved in the human genome.</title>
        <authorList>
            <person name="Venkatesh B."/>
            <person name="Kirkness E.F."/>
            <person name="Loh Y.H."/>
            <person name="Halpern A.L."/>
            <person name="Lee A.P."/>
            <person name="Johnson J."/>
            <person name="Dandona N."/>
            <person name="Viswanathan L.D."/>
            <person name="Tay A."/>
            <person name="Venter J.C."/>
            <person name="Strausberg R.L."/>
            <person name="Brenner S."/>
        </authorList>
    </citation>
    <scope>NUCLEOTIDE SEQUENCE [LARGE SCALE GENOMIC DNA]</scope>
</reference>
<dbReference type="Proteomes" id="UP000314986">
    <property type="component" value="Unassembled WGS sequence"/>
</dbReference>
<organism evidence="6 7">
    <name type="scientific">Callorhinchus milii</name>
    <name type="common">Ghost shark</name>
    <dbReference type="NCBI Taxonomy" id="7868"/>
    <lineage>
        <taxon>Eukaryota</taxon>
        <taxon>Metazoa</taxon>
        <taxon>Chordata</taxon>
        <taxon>Craniata</taxon>
        <taxon>Vertebrata</taxon>
        <taxon>Chondrichthyes</taxon>
        <taxon>Holocephali</taxon>
        <taxon>Chimaeriformes</taxon>
        <taxon>Callorhinchidae</taxon>
        <taxon>Callorhinchus</taxon>
    </lineage>
</organism>
<dbReference type="GeneTree" id="ENSGT00940000159732"/>
<dbReference type="InParanoid" id="A0A4W3GSI3"/>
<reference evidence="7" key="3">
    <citation type="journal article" date="2014" name="Nature">
        <title>Elephant shark genome provides unique insights into gnathostome evolution.</title>
        <authorList>
            <consortium name="International Elephant Shark Genome Sequencing Consortium"/>
            <person name="Venkatesh B."/>
            <person name="Lee A.P."/>
            <person name="Ravi V."/>
            <person name="Maurya A.K."/>
            <person name="Lian M.M."/>
            <person name="Swann J.B."/>
            <person name="Ohta Y."/>
            <person name="Flajnik M.F."/>
            <person name="Sutoh Y."/>
            <person name="Kasahara M."/>
            <person name="Hoon S."/>
            <person name="Gangu V."/>
            <person name="Roy S.W."/>
            <person name="Irimia M."/>
            <person name="Korzh V."/>
            <person name="Kondrychyn I."/>
            <person name="Lim Z.W."/>
            <person name="Tay B.H."/>
            <person name="Tohari S."/>
            <person name="Kong K.W."/>
            <person name="Ho S."/>
            <person name="Lorente-Galdos B."/>
            <person name="Quilez J."/>
            <person name="Marques-Bonet T."/>
            <person name="Raney B.J."/>
            <person name="Ingham P.W."/>
            <person name="Tay A."/>
            <person name="Hillier L.W."/>
            <person name="Minx P."/>
            <person name="Boehm T."/>
            <person name="Wilson R.K."/>
            <person name="Brenner S."/>
            <person name="Warren W.C."/>
        </authorList>
    </citation>
    <scope>NUCLEOTIDE SEQUENCE [LARGE SCALE GENOMIC DNA]</scope>
</reference>
<feature type="domain" description="SH2" evidence="5">
    <location>
        <begin position="306"/>
        <end position="397"/>
    </location>
</feature>
<protein>
    <submittedName>
        <fullName evidence="6">SH2 domain containing 4B</fullName>
    </submittedName>
</protein>
<sequence length="418" mass="49336">MLQQILRDMYIDPDLLAELNDDQKQILFYKMREEQVRRWTERERLESQLTIVQSNQTHPKWLHGKDNEVWVWIMGEAPGDKPYEQITEEIMAKSARQQAQQEALAKWREKEAEIRKKFREAVLKEKTRFVAGKWREEAEDRRAAKLEELKKREEEERQRGEAEIRCQEEIRANELYISLKEAHQQGRSESDEREWEEMLRRSKAADEDRKHMARRARDEYHRQSLRAIERGKVAGLSHLFQNRTADQNTNFSNGQPARPLSTGPRTGTGERSFRPESREAVVRWFQEEQVSRRSAFERDSNVVAPWFHGIISRQEAEELLMNTAEGSFLTRVSERIWGYILSYRQQTGFKHFPVDASGGFYSFLGVDPIRHETLADLIHFHKDEIITTTGNELLHEACGQTRRPPDYSELFPTPSQPQ</sequence>
<evidence type="ECO:0000313" key="7">
    <source>
        <dbReference type="Proteomes" id="UP000314986"/>
    </source>
</evidence>
<evidence type="ECO:0000313" key="6">
    <source>
        <dbReference type="Ensembl" id="ENSCMIP00000006551.1"/>
    </source>
</evidence>
<accession>A0A4W3GSI3</accession>
<reference evidence="7" key="2">
    <citation type="journal article" date="2007" name="PLoS Biol.">
        <title>Survey sequencing and comparative analysis of the elephant shark (Callorhinchus milii) genome.</title>
        <authorList>
            <person name="Venkatesh B."/>
            <person name="Kirkness E.F."/>
            <person name="Loh Y.H."/>
            <person name="Halpern A.L."/>
            <person name="Lee A.P."/>
            <person name="Johnson J."/>
            <person name="Dandona N."/>
            <person name="Viswanathan L.D."/>
            <person name="Tay A."/>
            <person name="Venter J.C."/>
            <person name="Strausberg R.L."/>
            <person name="Brenner S."/>
        </authorList>
    </citation>
    <scope>NUCLEOTIDE SEQUENCE [LARGE SCALE GENOMIC DNA]</scope>
</reference>
<dbReference type="SMART" id="SM00252">
    <property type="entry name" value="SH2"/>
    <property type="match status" value="1"/>
</dbReference>
<keyword evidence="1 2" id="KW-0727">SH2 domain</keyword>
<evidence type="ECO:0000256" key="4">
    <source>
        <dbReference type="SAM" id="MobiDB-lite"/>
    </source>
</evidence>
<dbReference type="Pfam" id="PF00017">
    <property type="entry name" value="SH2"/>
    <property type="match status" value="1"/>
</dbReference>
<dbReference type="STRING" id="7868.ENSCMIP00000006551"/>